<reference evidence="4 5" key="1">
    <citation type="submission" date="2016-10" db="EMBL/GenBank/DDBJ databases">
        <authorList>
            <person name="de Groot N.N."/>
        </authorList>
    </citation>
    <scope>NUCLEOTIDE SEQUENCE [LARGE SCALE GENOMIC DNA]</scope>
    <source>
        <strain evidence="4 5">CGMCC 1.8712</strain>
    </source>
</reference>
<protein>
    <recommendedName>
        <fullName evidence="3">DUF7322 domain-containing protein</fullName>
    </recommendedName>
</protein>
<dbReference type="RefSeq" id="WP_092632534.1">
    <property type="nucleotide sequence ID" value="NZ_FNQT01000001.1"/>
</dbReference>
<organism evidence="4 5">
    <name type="scientific">Haloplanus vescus</name>
    <dbReference type="NCBI Taxonomy" id="555874"/>
    <lineage>
        <taxon>Archaea</taxon>
        <taxon>Methanobacteriati</taxon>
        <taxon>Methanobacteriota</taxon>
        <taxon>Stenosarchaea group</taxon>
        <taxon>Halobacteria</taxon>
        <taxon>Halobacteriales</taxon>
        <taxon>Haloferacaceae</taxon>
        <taxon>Haloplanus</taxon>
    </lineage>
</organism>
<feature type="transmembrane region" description="Helical" evidence="2">
    <location>
        <begin position="71"/>
        <end position="90"/>
    </location>
</feature>
<feature type="compositionally biased region" description="Acidic residues" evidence="1">
    <location>
        <begin position="1"/>
        <end position="12"/>
    </location>
</feature>
<keyword evidence="5" id="KW-1185">Reference proteome</keyword>
<proteinExistence type="predicted"/>
<dbReference type="EMBL" id="FNQT01000001">
    <property type="protein sequence ID" value="SDZ89534.1"/>
    <property type="molecule type" value="Genomic_DNA"/>
</dbReference>
<dbReference type="InterPro" id="IPR055746">
    <property type="entry name" value="DUF7322"/>
</dbReference>
<keyword evidence="2" id="KW-0472">Membrane</keyword>
<dbReference type="OrthoDB" id="170744at2157"/>
<accession>A0A1H3WT60</accession>
<sequence>MLDPFDEPDDTDATPQLGNPEHDLPKTPSVDVDESDADPEVKETFWRSVFLTNVAIFALTVGPMVAYFRGWWTVGAAAAVLGAIMLFRVYQHYRAFERHQDDERNA</sequence>
<keyword evidence="2" id="KW-0812">Transmembrane</keyword>
<gene>
    <name evidence="4" type="ORF">SAMN04488065_1069</name>
</gene>
<evidence type="ECO:0000259" key="3">
    <source>
        <dbReference type="Pfam" id="PF24008"/>
    </source>
</evidence>
<evidence type="ECO:0000313" key="5">
    <source>
        <dbReference type="Proteomes" id="UP000236755"/>
    </source>
</evidence>
<feature type="domain" description="DUF7322" evidence="3">
    <location>
        <begin position="35"/>
        <end position="95"/>
    </location>
</feature>
<dbReference type="Pfam" id="PF24008">
    <property type="entry name" value="DUF7322"/>
    <property type="match status" value="1"/>
</dbReference>
<dbReference type="AlphaFoldDB" id="A0A1H3WT60"/>
<dbReference type="STRING" id="555874.SAMN04488065_1069"/>
<name>A0A1H3WT60_9EURY</name>
<feature type="region of interest" description="Disordered" evidence="1">
    <location>
        <begin position="1"/>
        <end position="37"/>
    </location>
</feature>
<keyword evidence="2" id="KW-1133">Transmembrane helix</keyword>
<dbReference type="Proteomes" id="UP000236755">
    <property type="component" value="Unassembled WGS sequence"/>
</dbReference>
<evidence type="ECO:0000256" key="1">
    <source>
        <dbReference type="SAM" id="MobiDB-lite"/>
    </source>
</evidence>
<evidence type="ECO:0000313" key="4">
    <source>
        <dbReference type="EMBL" id="SDZ89534.1"/>
    </source>
</evidence>
<evidence type="ECO:0000256" key="2">
    <source>
        <dbReference type="SAM" id="Phobius"/>
    </source>
</evidence>